<evidence type="ECO:0000313" key="2">
    <source>
        <dbReference type="Proteomes" id="UP000004459"/>
    </source>
</evidence>
<dbReference type="EMBL" id="AGCK01000251">
    <property type="protein sequence ID" value="EHM42562.1"/>
    <property type="molecule type" value="Genomic_DNA"/>
</dbReference>
<protein>
    <submittedName>
        <fullName evidence="1">Uncharacterized protein</fullName>
    </submittedName>
</protein>
<dbReference type="AlphaFoldDB" id="G9YU92"/>
<name>G9YU92_FLAPL</name>
<gene>
    <name evidence="1" type="ORF">HMPREF0372_03138</name>
</gene>
<accession>G9YU92</accession>
<reference evidence="1 2" key="1">
    <citation type="submission" date="2011-08" db="EMBL/GenBank/DDBJ databases">
        <authorList>
            <person name="Weinstock G."/>
            <person name="Sodergren E."/>
            <person name="Clifton S."/>
            <person name="Fulton L."/>
            <person name="Fulton B."/>
            <person name="Courtney L."/>
            <person name="Fronick C."/>
            <person name="Harrison M."/>
            <person name="Strong C."/>
            <person name="Farmer C."/>
            <person name="Delahaunty K."/>
            <person name="Markovic C."/>
            <person name="Hall O."/>
            <person name="Minx P."/>
            <person name="Tomlinson C."/>
            <person name="Mitreva M."/>
            <person name="Hou S."/>
            <person name="Chen J."/>
            <person name="Wollam A."/>
            <person name="Pepin K.H."/>
            <person name="Johnson M."/>
            <person name="Bhonagiri V."/>
            <person name="Zhang X."/>
            <person name="Suruliraj S."/>
            <person name="Warren W."/>
            <person name="Chinwalla A."/>
            <person name="Mardis E.R."/>
            <person name="Wilson R.K."/>
        </authorList>
    </citation>
    <scope>NUCLEOTIDE SEQUENCE [LARGE SCALE GENOMIC DNA]</scope>
    <source>
        <strain evidence="1 2">ATCC 29863</strain>
    </source>
</reference>
<organism evidence="1 2">
    <name type="scientific">Flavonifractor plautii ATCC 29863</name>
    <dbReference type="NCBI Taxonomy" id="411475"/>
    <lineage>
        <taxon>Bacteria</taxon>
        <taxon>Bacillati</taxon>
        <taxon>Bacillota</taxon>
        <taxon>Clostridia</taxon>
        <taxon>Eubacteriales</taxon>
        <taxon>Oscillospiraceae</taxon>
        <taxon>Flavonifractor</taxon>
    </lineage>
</organism>
<comment type="caution">
    <text evidence="1">The sequence shown here is derived from an EMBL/GenBank/DDBJ whole genome shotgun (WGS) entry which is preliminary data.</text>
</comment>
<dbReference type="Proteomes" id="UP000004459">
    <property type="component" value="Unassembled WGS sequence"/>
</dbReference>
<sequence>MRRIPEAAGAQKSPRHSAQGLTWWPWWPIIQIERALRQAVSPKSVERFQGNRHPARWRFLLFTIIVTVNRPICNVIRMASPPFGVV</sequence>
<dbReference type="HOGENOM" id="CLU_2493322_0_0_9"/>
<proteinExistence type="predicted"/>
<evidence type="ECO:0000313" key="1">
    <source>
        <dbReference type="EMBL" id="EHM42562.1"/>
    </source>
</evidence>